<accession>A0ABM9PNS1</accession>
<organism evidence="1 2">
    <name type="scientific">Tenacibaculum vairaonense</name>
    <dbReference type="NCBI Taxonomy" id="3137860"/>
    <lineage>
        <taxon>Bacteria</taxon>
        <taxon>Pseudomonadati</taxon>
        <taxon>Bacteroidota</taxon>
        <taxon>Flavobacteriia</taxon>
        <taxon>Flavobacteriales</taxon>
        <taxon>Flavobacteriaceae</taxon>
        <taxon>Tenacibaculum</taxon>
    </lineage>
</organism>
<proteinExistence type="predicted"/>
<gene>
    <name evidence="1" type="ORF">T190115A13A_30229</name>
</gene>
<protein>
    <submittedName>
        <fullName evidence="1">Uncharacterized protein</fullName>
    </submittedName>
</protein>
<dbReference type="Proteomes" id="UP001497602">
    <property type="component" value="Unassembled WGS sequence"/>
</dbReference>
<evidence type="ECO:0000313" key="2">
    <source>
        <dbReference type="Proteomes" id="UP001497602"/>
    </source>
</evidence>
<evidence type="ECO:0000313" key="1">
    <source>
        <dbReference type="EMBL" id="CAL2107383.1"/>
    </source>
</evidence>
<dbReference type="EMBL" id="CAXJRC010000033">
    <property type="protein sequence ID" value="CAL2107383.1"/>
    <property type="molecule type" value="Genomic_DNA"/>
</dbReference>
<name>A0ABM9PNS1_9FLAO</name>
<dbReference type="RefSeq" id="WP_348704612.1">
    <property type="nucleotide sequence ID" value="NZ_CAXIYA010000022.1"/>
</dbReference>
<keyword evidence="2" id="KW-1185">Reference proteome</keyword>
<reference evidence="1 2" key="1">
    <citation type="submission" date="2024-05" db="EMBL/GenBank/DDBJ databases">
        <authorList>
            <person name="Duchaud E."/>
        </authorList>
    </citation>
    <scope>NUCLEOTIDE SEQUENCE [LARGE SCALE GENOMIC DNA]</scope>
    <source>
        <strain evidence="1">Ena-SAMPLE-TAB-13-05-2024-13:56:06:370-140305</strain>
    </source>
</reference>
<comment type="caution">
    <text evidence="1">The sequence shown here is derived from an EMBL/GenBank/DDBJ whole genome shotgun (WGS) entry which is preliminary data.</text>
</comment>
<sequence length="233" mass="26386">MSKLSFKEVKELATTKNLTDTTYFTLFGGGVNKKAYGVNNSSWIVLSASISKERLIKAEIDQILTLKKNGVFTPDLGVSTTEEAVFNVQDGTDTKIAFLEEKIDGFEIPRKGTAFSEDEVKKFSIEILKYICQQPTIEAAEVIRANALKSIDLLTPYIKKTDIPDFQVRFDKATGKILTLDPGDPLNSENAQDKHLRWLSFWQKDLTDKRYLSRLWNEQHPTNKINSNGSSWK</sequence>